<keyword evidence="7" id="KW-0319">Glycerol metabolism</keyword>
<evidence type="ECO:0000256" key="10">
    <source>
        <dbReference type="ARBA" id="ARBA00052101"/>
    </source>
</evidence>
<keyword evidence="6 12" id="KW-0418">Kinase</keyword>
<dbReference type="PROSITE" id="PS00445">
    <property type="entry name" value="FGGY_KINASES_2"/>
    <property type="match status" value="1"/>
</dbReference>
<comment type="pathway">
    <text evidence="1">Polyol metabolism; glycerol degradation via glycerol kinase pathway; sn-glycerol 3-phosphate from glycerol: step 1/1.</text>
</comment>
<dbReference type="Proteomes" id="UP000008743">
    <property type="component" value="Unassembled WGS sequence"/>
</dbReference>
<dbReference type="GO" id="GO:0019563">
    <property type="term" value="P:glycerol catabolic process"/>
    <property type="evidence" value="ECO:0007669"/>
    <property type="project" value="UniProtKB-UniPathway"/>
</dbReference>
<dbReference type="PhylomeDB" id="A0A0D2WM79"/>
<evidence type="ECO:0000256" key="11">
    <source>
        <dbReference type="ARBA" id="ARBA00071571"/>
    </source>
</evidence>
<dbReference type="NCBIfam" id="TIGR01311">
    <property type="entry name" value="glycerol_kin"/>
    <property type="match status" value="1"/>
</dbReference>
<dbReference type="UniPathway" id="UPA00618">
    <property type="reaction ID" value="UER00672"/>
</dbReference>
<feature type="transmembrane region" description="Helical" evidence="13">
    <location>
        <begin position="536"/>
        <end position="559"/>
    </location>
</feature>
<dbReference type="Pfam" id="PF02782">
    <property type="entry name" value="FGGY_C"/>
    <property type="match status" value="1"/>
</dbReference>
<accession>A0A0D2WM79</accession>
<evidence type="ECO:0000256" key="5">
    <source>
        <dbReference type="ARBA" id="ARBA00022741"/>
    </source>
</evidence>
<dbReference type="STRING" id="595528.A0A0D2WM79"/>
<evidence type="ECO:0000256" key="6">
    <source>
        <dbReference type="ARBA" id="ARBA00022777"/>
    </source>
</evidence>
<proteinExistence type="inferred from homology"/>
<dbReference type="InterPro" id="IPR000577">
    <property type="entry name" value="Carb_kinase_FGGY"/>
</dbReference>
<evidence type="ECO:0000313" key="17">
    <source>
        <dbReference type="Proteomes" id="UP000008743"/>
    </source>
</evidence>
<dbReference type="Pfam" id="PF00370">
    <property type="entry name" value="FGGY_N"/>
    <property type="match status" value="1"/>
</dbReference>
<evidence type="ECO:0000259" key="14">
    <source>
        <dbReference type="Pfam" id="PF00370"/>
    </source>
</evidence>
<organism evidence="16 17">
    <name type="scientific">Capsaspora owczarzaki (strain ATCC 30864)</name>
    <dbReference type="NCBI Taxonomy" id="595528"/>
    <lineage>
        <taxon>Eukaryota</taxon>
        <taxon>Filasterea</taxon>
        <taxon>Capsaspora</taxon>
    </lineage>
</organism>
<keyword evidence="13" id="KW-0472">Membrane</keyword>
<dbReference type="GO" id="GO:0005524">
    <property type="term" value="F:ATP binding"/>
    <property type="evidence" value="ECO:0007669"/>
    <property type="project" value="UniProtKB-KW"/>
</dbReference>
<name>A0A0D2WM79_CAPO3</name>
<dbReference type="InterPro" id="IPR018483">
    <property type="entry name" value="Carb_kinase_FGGY_CS"/>
</dbReference>
<feature type="domain" description="Carbohydrate kinase FGGY N-terminal" evidence="14">
    <location>
        <begin position="10"/>
        <end position="264"/>
    </location>
</feature>
<keyword evidence="13" id="KW-0812">Transmembrane</keyword>
<protein>
    <recommendedName>
        <fullName evidence="11">Probable glycerol kinase</fullName>
        <ecNumber evidence="3">2.7.1.30</ecNumber>
    </recommendedName>
    <alternativeName>
        <fullName evidence="9">ATP:glycerol 3-phosphotransferase</fullName>
    </alternativeName>
</protein>
<dbReference type="Gene3D" id="3.30.420.40">
    <property type="match status" value="2"/>
</dbReference>
<dbReference type="FunFam" id="3.30.420.40:FF:000177">
    <property type="entry name" value="Glycerol kinase"/>
    <property type="match status" value="1"/>
</dbReference>
<dbReference type="OMA" id="FMLMNIG"/>
<comment type="similarity">
    <text evidence="2 12">Belongs to the FGGY kinase family.</text>
</comment>
<dbReference type="AlphaFoldDB" id="A0A0D2WM79"/>
<dbReference type="InterPro" id="IPR018484">
    <property type="entry name" value="FGGY_N"/>
</dbReference>
<evidence type="ECO:0000259" key="15">
    <source>
        <dbReference type="Pfam" id="PF02782"/>
    </source>
</evidence>
<dbReference type="GO" id="GO:0004370">
    <property type="term" value="F:glycerol kinase activity"/>
    <property type="evidence" value="ECO:0007669"/>
    <property type="project" value="UniProtKB-EC"/>
</dbReference>
<dbReference type="FunFam" id="3.30.420.40:FF:000108">
    <property type="entry name" value="Glycerol kinase, glycosomal"/>
    <property type="match status" value="1"/>
</dbReference>
<dbReference type="PIRSF" id="PIRSF000538">
    <property type="entry name" value="GlpK"/>
    <property type="match status" value="1"/>
</dbReference>
<dbReference type="eggNOG" id="KOG2517">
    <property type="taxonomic scope" value="Eukaryota"/>
</dbReference>
<dbReference type="OrthoDB" id="5422795at2759"/>
<dbReference type="RefSeq" id="XP_004363793.1">
    <property type="nucleotide sequence ID" value="XM_004363736.2"/>
</dbReference>
<sequence>MAAAAKSLLIGAIDQGTSSTRFIVFDLATSRVIAQSQVLFDTLTRPGGWSELNPMAILDTVRTCMAETATQLEKRGFSPKSVQAIGVTNQRESTVVWDRVNGQPLYNAILWLDSRTTSTVERLIQATPSKSKDHFRAKAGLPLASYFSAVKLRWLIDNEPPIRQAIEAGRCMFGTVDSWLLWNLTGGVKGGQHVTDVTNASRTMLMNLHSMQWDDELCAFFGVPKSILPKICSSAEVYGKIAEGQYQGISLSGCLGDQQAALVGQQCFSPGEAKNTYGTGCFMLYNTGTTPVQSKSGLLTTVAYKFGEQPAAYALEGSISIAGAAVNWLRDKMKIITKSDQMSALAAEVPDTDHVYFVPAFSGLYAPHWREDARGVIVGITANTNRAHLARATLEAVCFQTREILLAMTRDCGCPLLSLRVDGGMTKNDVLMQTQADLLGISVVRPAMAETTALGAAIAAAVGIGAWDPATNQIQQEKTIFHDTIDQADRDRRFKRWHEAVDRSVGWHVPEGTATPGGIDRSVDSTQPTLREKIELYSAIAIPVAISSAVATVVVMKLLSKL</sequence>
<evidence type="ECO:0000256" key="4">
    <source>
        <dbReference type="ARBA" id="ARBA00022679"/>
    </source>
</evidence>
<dbReference type="SUPFAM" id="SSF53067">
    <property type="entry name" value="Actin-like ATPase domain"/>
    <property type="match status" value="2"/>
</dbReference>
<dbReference type="InterPro" id="IPR018485">
    <property type="entry name" value="FGGY_C"/>
</dbReference>
<dbReference type="InterPro" id="IPR043129">
    <property type="entry name" value="ATPase_NBD"/>
</dbReference>
<dbReference type="PROSITE" id="PS00933">
    <property type="entry name" value="FGGY_KINASES_1"/>
    <property type="match status" value="1"/>
</dbReference>
<evidence type="ECO:0000256" key="13">
    <source>
        <dbReference type="SAM" id="Phobius"/>
    </source>
</evidence>
<dbReference type="InterPro" id="IPR042018">
    <property type="entry name" value="GK1-3_metazoan-type"/>
</dbReference>
<evidence type="ECO:0000256" key="3">
    <source>
        <dbReference type="ARBA" id="ARBA00012099"/>
    </source>
</evidence>
<evidence type="ECO:0000256" key="8">
    <source>
        <dbReference type="ARBA" id="ARBA00022840"/>
    </source>
</evidence>
<dbReference type="EC" id="2.7.1.30" evidence="3"/>
<dbReference type="PANTHER" id="PTHR10196:SF69">
    <property type="entry name" value="GLYCEROL KINASE"/>
    <property type="match status" value="1"/>
</dbReference>
<evidence type="ECO:0000256" key="9">
    <source>
        <dbReference type="ARBA" id="ARBA00043149"/>
    </source>
</evidence>
<keyword evidence="5" id="KW-0547">Nucleotide-binding</keyword>
<dbReference type="InParanoid" id="A0A0D2WM79"/>
<feature type="domain" description="Carbohydrate kinase FGGY C-terminal" evidence="15">
    <location>
        <begin position="274"/>
        <end position="463"/>
    </location>
</feature>
<evidence type="ECO:0000256" key="7">
    <source>
        <dbReference type="ARBA" id="ARBA00022798"/>
    </source>
</evidence>
<dbReference type="GO" id="GO:0006641">
    <property type="term" value="P:triglyceride metabolic process"/>
    <property type="evidence" value="ECO:0007669"/>
    <property type="project" value="TreeGrafter"/>
</dbReference>
<reference evidence="17" key="1">
    <citation type="submission" date="2011-02" db="EMBL/GenBank/DDBJ databases">
        <title>The Genome Sequence of Capsaspora owczarzaki ATCC 30864.</title>
        <authorList>
            <person name="Russ C."/>
            <person name="Cuomo C."/>
            <person name="Burger G."/>
            <person name="Gray M.W."/>
            <person name="Holland P.W.H."/>
            <person name="King N."/>
            <person name="Lang F.B.F."/>
            <person name="Roger A.J."/>
            <person name="Ruiz-Trillo I."/>
            <person name="Young S.K."/>
            <person name="Zeng Q."/>
            <person name="Gargeya S."/>
            <person name="Alvarado L."/>
            <person name="Berlin A."/>
            <person name="Chapman S.B."/>
            <person name="Chen Z."/>
            <person name="Freedman E."/>
            <person name="Gellesch M."/>
            <person name="Goldberg J."/>
            <person name="Griggs A."/>
            <person name="Gujja S."/>
            <person name="Heilman E."/>
            <person name="Heiman D."/>
            <person name="Howarth C."/>
            <person name="Mehta T."/>
            <person name="Neiman D."/>
            <person name="Pearson M."/>
            <person name="Roberts A."/>
            <person name="Saif S."/>
            <person name="Shea T."/>
            <person name="Shenoy N."/>
            <person name="Sisk P."/>
            <person name="Stolte C."/>
            <person name="Sykes S."/>
            <person name="White J."/>
            <person name="Yandava C."/>
            <person name="Haas B."/>
            <person name="Nusbaum C."/>
            <person name="Birren B."/>
        </authorList>
    </citation>
    <scope>NUCLEOTIDE SEQUENCE</scope>
    <source>
        <strain evidence="17">ATCC 30864</strain>
    </source>
</reference>
<evidence type="ECO:0000256" key="2">
    <source>
        <dbReference type="ARBA" id="ARBA00009156"/>
    </source>
</evidence>
<keyword evidence="13" id="KW-1133">Transmembrane helix</keyword>
<dbReference type="NCBIfam" id="NF000756">
    <property type="entry name" value="PRK00047.1"/>
    <property type="match status" value="1"/>
</dbReference>
<dbReference type="InterPro" id="IPR005999">
    <property type="entry name" value="Glycerol_kin"/>
</dbReference>
<evidence type="ECO:0000313" key="16">
    <source>
        <dbReference type="EMBL" id="KJE91890.1"/>
    </source>
</evidence>
<dbReference type="EMBL" id="KE346363">
    <property type="protein sequence ID" value="KJE91890.1"/>
    <property type="molecule type" value="Genomic_DNA"/>
</dbReference>
<dbReference type="CDD" id="cd07792">
    <property type="entry name" value="ASKHA_NBD_FGGY_GK1-3-like"/>
    <property type="match status" value="1"/>
</dbReference>
<keyword evidence="4 12" id="KW-0808">Transferase</keyword>
<dbReference type="PANTHER" id="PTHR10196">
    <property type="entry name" value="SUGAR KINASE"/>
    <property type="match status" value="1"/>
</dbReference>
<keyword evidence="17" id="KW-1185">Reference proteome</keyword>
<keyword evidence="8" id="KW-0067">ATP-binding</keyword>
<evidence type="ECO:0000256" key="1">
    <source>
        <dbReference type="ARBA" id="ARBA00005190"/>
    </source>
</evidence>
<dbReference type="GO" id="GO:0046167">
    <property type="term" value="P:glycerol-3-phosphate biosynthetic process"/>
    <property type="evidence" value="ECO:0007669"/>
    <property type="project" value="TreeGrafter"/>
</dbReference>
<dbReference type="GO" id="GO:0005739">
    <property type="term" value="C:mitochondrion"/>
    <property type="evidence" value="ECO:0007669"/>
    <property type="project" value="TreeGrafter"/>
</dbReference>
<evidence type="ECO:0000256" key="12">
    <source>
        <dbReference type="RuleBase" id="RU003733"/>
    </source>
</evidence>
<gene>
    <name evidence="16" type="ORF">CAOG_002954</name>
</gene>
<comment type="catalytic activity">
    <reaction evidence="10">
        <text>glycerol + ATP = sn-glycerol 3-phosphate + ADP + H(+)</text>
        <dbReference type="Rhea" id="RHEA:21644"/>
        <dbReference type="ChEBI" id="CHEBI:15378"/>
        <dbReference type="ChEBI" id="CHEBI:17754"/>
        <dbReference type="ChEBI" id="CHEBI:30616"/>
        <dbReference type="ChEBI" id="CHEBI:57597"/>
        <dbReference type="ChEBI" id="CHEBI:456216"/>
        <dbReference type="EC" id="2.7.1.30"/>
    </reaction>
</comment>